<name>A0A6J1HFP0_CUCMO</name>
<organism evidence="2 3">
    <name type="scientific">Cucurbita moschata</name>
    <name type="common">Winter crookneck squash</name>
    <name type="synonym">Cucurbita pepo var. moschata</name>
    <dbReference type="NCBI Taxonomy" id="3662"/>
    <lineage>
        <taxon>Eukaryota</taxon>
        <taxon>Viridiplantae</taxon>
        <taxon>Streptophyta</taxon>
        <taxon>Embryophyta</taxon>
        <taxon>Tracheophyta</taxon>
        <taxon>Spermatophyta</taxon>
        <taxon>Magnoliopsida</taxon>
        <taxon>eudicotyledons</taxon>
        <taxon>Gunneridae</taxon>
        <taxon>Pentapetalae</taxon>
        <taxon>rosids</taxon>
        <taxon>fabids</taxon>
        <taxon>Cucurbitales</taxon>
        <taxon>Cucurbitaceae</taxon>
        <taxon>Cucurbiteae</taxon>
        <taxon>Cucurbita</taxon>
    </lineage>
</organism>
<dbReference type="KEGG" id="cmos:111463885"/>
<feature type="compositionally biased region" description="Acidic residues" evidence="1">
    <location>
        <begin position="139"/>
        <end position="150"/>
    </location>
</feature>
<feature type="compositionally biased region" description="Acidic residues" evidence="1">
    <location>
        <begin position="160"/>
        <end position="183"/>
    </location>
</feature>
<proteinExistence type="predicted"/>
<keyword evidence="2" id="KW-1185">Reference proteome</keyword>
<evidence type="ECO:0000313" key="2">
    <source>
        <dbReference type="Proteomes" id="UP000504609"/>
    </source>
</evidence>
<evidence type="ECO:0000256" key="1">
    <source>
        <dbReference type="SAM" id="MobiDB-lite"/>
    </source>
</evidence>
<gene>
    <name evidence="3" type="primary">LOC111463885</name>
</gene>
<dbReference type="GeneID" id="111463885"/>
<dbReference type="Proteomes" id="UP000504609">
    <property type="component" value="Unplaced"/>
</dbReference>
<dbReference type="RefSeq" id="XP_022963602.1">
    <property type="nucleotide sequence ID" value="XM_023107834.1"/>
</dbReference>
<feature type="compositionally biased region" description="Polar residues" evidence="1">
    <location>
        <begin position="321"/>
        <end position="330"/>
    </location>
</feature>
<dbReference type="PANTHER" id="PTHR33318">
    <property type="entry name" value="ASPARTYL/GLUTAMYL-TRNA(ASN/GLN) AMIDOTRANSFERASE SUBUNIT"/>
    <property type="match status" value="1"/>
</dbReference>
<dbReference type="AlphaFoldDB" id="A0A6J1HFP0"/>
<feature type="compositionally biased region" description="Polar residues" evidence="1">
    <location>
        <begin position="114"/>
        <end position="133"/>
    </location>
</feature>
<reference evidence="3" key="1">
    <citation type="submission" date="2025-08" db="UniProtKB">
        <authorList>
            <consortium name="RefSeq"/>
        </authorList>
    </citation>
    <scope>IDENTIFICATION</scope>
    <source>
        <tissue evidence="3">Young leaves</tissue>
    </source>
</reference>
<protein>
    <submittedName>
        <fullName evidence="3">Eisosome protein SEG2-like isoform X1</fullName>
    </submittedName>
</protein>
<sequence>MGCFIACFRSSNDGKRRMRRRRKVSPRDQTANAISQPVQASPSTLDSASVVSISPILKSRNRSEERLNLSARKRVTFDSNVRTYELDHVEDDAFLEKERNKEEDLAEIPQCKTISENGSTISSVSSYPSNHRYQNCRDSDDDDGLDYADSDLDHDHDHVDTDDDGDDDDEDEEYENYSDDEDGSSATQVFVDEVDSCLSVCGCPGKIEPQTGARPIARDRNAGVPSVLKPVENISQWKAVKVKDTHRSNKENLTLNGAPWSCSGTEPRFGKSSFRYESRTCRPKNSAQDIAVDASLSNWLSSSEVTPPIKTSTGILGLPTPESQGSNSPKSQEDRPILGALTMEELNQFSTSPSPRRPPYRSALDDVPIIGTVGTYSSNYIETCVK</sequence>
<dbReference type="PANTHER" id="PTHR33318:SF4">
    <property type="entry name" value="OS04G0511700 PROTEIN"/>
    <property type="match status" value="1"/>
</dbReference>
<feature type="region of interest" description="Disordered" evidence="1">
    <location>
        <begin position="13"/>
        <end position="46"/>
    </location>
</feature>
<dbReference type="InterPro" id="IPR039300">
    <property type="entry name" value="JASON"/>
</dbReference>
<evidence type="ECO:0000313" key="3">
    <source>
        <dbReference type="RefSeq" id="XP_022963602.1"/>
    </source>
</evidence>
<feature type="compositionally biased region" description="Polar residues" evidence="1">
    <location>
        <begin position="27"/>
        <end position="46"/>
    </location>
</feature>
<feature type="region of interest" description="Disordered" evidence="1">
    <location>
        <begin position="311"/>
        <end position="334"/>
    </location>
</feature>
<accession>A0A6J1HFP0</accession>
<feature type="region of interest" description="Disordered" evidence="1">
    <location>
        <begin position="114"/>
        <end position="185"/>
    </location>
</feature>
<dbReference type="GO" id="GO:0007142">
    <property type="term" value="P:male meiosis II"/>
    <property type="evidence" value="ECO:0007669"/>
    <property type="project" value="InterPro"/>
</dbReference>